<evidence type="ECO:0000259" key="2">
    <source>
        <dbReference type="Pfam" id="PF21546"/>
    </source>
</evidence>
<sequence length="498" mass="53721">MEDGEHDPSRLCAVLDVGKTHTKLGLIDRAGTIVDTGTRRTPALDGMPYRAFDIDDIERWMLRRLADHPLKERIGHFVPVTHGACAVLVGEDGTPAAPVMDYEWPIPDKLSEAYTALRPAYGTTFSPDLPAGLNLGRQLFAQFRMDPTLKKRVRWILPYPQYWAYRLCGVAAADVTSLGCHTDLWAPEHAQPSPLPRAMGCAAMLPPVRAPWDVLGTISGAAVDRHGLNRDIRVHAGFHDSNAALFPLIAGSGTRDDPPAVISTGTWFIVMKPGGDPSALREARDCLANVDALGRPLPTARFMGGRIFERLTAEGPLESDLLSGEDGTGPDTTLMDTTPDTTLDTTLAGAPCIMPNVIPSGGPFMGLPVLDAGLDSLAPQQVRQAASLYLLMLTRVCLHMLDVTGPLLLEGPAARNTVLVRGLAALHPAPVYVAEESRGPMLGAAAAAFYPAVKPDATKKRRIDPAYADAFAAFEQSWQSRFEDRFGVHPLTWPRPAG</sequence>
<dbReference type="Gene3D" id="3.30.420.40">
    <property type="match status" value="2"/>
</dbReference>
<dbReference type="RefSeq" id="WP_147453470.1">
    <property type="nucleotide sequence ID" value="NZ_REFR01000009.1"/>
</dbReference>
<accession>A0A3M0CSC7</accession>
<organism evidence="3 4">
    <name type="scientific">Eilatimonas milleporae</name>
    <dbReference type="NCBI Taxonomy" id="911205"/>
    <lineage>
        <taxon>Bacteria</taxon>
        <taxon>Pseudomonadati</taxon>
        <taxon>Pseudomonadota</taxon>
        <taxon>Alphaproteobacteria</taxon>
        <taxon>Kordiimonadales</taxon>
        <taxon>Kordiimonadaceae</taxon>
        <taxon>Eilatimonas</taxon>
    </lineage>
</organism>
<evidence type="ECO:0000313" key="3">
    <source>
        <dbReference type="EMBL" id="RMB12432.1"/>
    </source>
</evidence>
<feature type="region of interest" description="Disordered" evidence="1">
    <location>
        <begin position="318"/>
        <end position="338"/>
    </location>
</feature>
<dbReference type="AlphaFoldDB" id="A0A3M0CSC7"/>
<dbReference type="OrthoDB" id="9786272at2"/>
<dbReference type="Proteomes" id="UP000271227">
    <property type="component" value="Unassembled WGS sequence"/>
</dbReference>
<protein>
    <submittedName>
        <fullName evidence="3">Sugar (Pentulose or hexulose) kinase</fullName>
    </submittedName>
</protein>
<keyword evidence="3" id="KW-0808">Transferase</keyword>
<name>A0A3M0CSC7_9PROT</name>
<feature type="compositionally biased region" description="Low complexity" evidence="1">
    <location>
        <begin position="329"/>
        <end position="338"/>
    </location>
</feature>
<dbReference type="SUPFAM" id="SSF53067">
    <property type="entry name" value="Actin-like ATPase domain"/>
    <property type="match status" value="2"/>
</dbReference>
<keyword evidence="3" id="KW-0418">Kinase</keyword>
<dbReference type="InParanoid" id="A0A3M0CSC7"/>
<evidence type="ECO:0000313" key="4">
    <source>
        <dbReference type="Proteomes" id="UP000271227"/>
    </source>
</evidence>
<proteinExistence type="predicted"/>
<comment type="caution">
    <text evidence="3">The sequence shown here is derived from an EMBL/GenBank/DDBJ whole genome shotgun (WGS) entry which is preliminary data.</text>
</comment>
<dbReference type="InterPro" id="IPR049382">
    <property type="entry name" value="FGGY_C_2"/>
</dbReference>
<reference evidence="3 4" key="1">
    <citation type="submission" date="2018-10" db="EMBL/GenBank/DDBJ databases">
        <title>Genomic Encyclopedia of Archaeal and Bacterial Type Strains, Phase II (KMG-II): from individual species to whole genera.</title>
        <authorList>
            <person name="Goeker M."/>
        </authorList>
    </citation>
    <scope>NUCLEOTIDE SEQUENCE [LARGE SCALE GENOMIC DNA]</scope>
    <source>
        <strain evidence="3 4">DSM 25217</strain>
    </source>
</reference>
<dbReference type="Pfam" id="PF21546">
    <property type="entry name" value="FGGY_C_2"/>
    <property type="match status" value="1"/>
</dbReference>
<keyword evidence="4" id="KW-1185">Reference proteome</keyword>
<dbReference type="GO" id="GO:0016301">
    <property type="term" value="F:kinase activity"/>
    <property type="evidence" value="ECO:0007669"/>
    <property type="project" value="UniProtKB-KW"/>
</dbReference>
<gene>
    <name evidence="3" type="ORF">BXY39_0928</name>
</gene>
<dbReference type="InterPro" id="IPR043129">
    <property type="entry name" value="ATPase_NBD"/>
</dbReference>
<dbReference type="CDD" id="cd07772">
    <property type="entry name" value="ASKHA_NBD_FGGY_NaCK-like"/>
    <property type="match status" value="1"/>
</dbReference>
<feature type="domain" description="Carbohydrate kinase FGGY C-terminal" evidence="2">
    <location>
        <begin position="258"/>
        <end position="448"/>
    </location>
</feature>
<dbReference type="EMBL" id="REFR01000009">
    <property type="protein sequence ID" value="RMB12432.1"/>
    <property type="molecule type" value="Genomic_DNA"/>
</dbReference>
<evidence type="ECO:0000256" key="1">
    <source>
        <dbReference type="SAM" id="MobiDB-lite"/>
    </source>
</evidence>